<dbReference type="PANTHER" id="PTHR48081">
    <property type="entry name" value="AB HYDROLASE SUPERFAMILY PROTEIN C4A8.06C"/>
    <property type="match status" value="1"/>
</dbReference>
<dbReference type="SUPFAM" id="SSF53474">
    <property type="entry name" value="alpha/beta-Hydrolases"/>
    <property type="match status" value="1"/>
</dbReference>
<sequence length="354" mass="38275">MIRDSLRSVPQGQVDVTAPISVDGLSFVAGDDPAMPMYRILANLRQPVALRDLMIAPVRSGYVGDGSPQDPSLVPMTGAEAVPNVDVDEVYLPVTGGAARCQLYRPTAAPTDQHLPVIVYYHGGGFTVGSSDDCDFLARKLAFTNDAVVVSANYRMAPEFPFPTPFDDAYDVYSWVVDNTHDIDGDSSRIAVAGDSAGSTLAAAVPLRARDEGRRPPDAVVLLGAFTDFEYERWESFRELAPHGIVYDTAFMGFIRGAYLPNTPWDHPWASPIVGELDGYPVAFVAAGTHDPLVDSARAFAQKVRDAGGRAVGHFPAGMPHGYYFFPNVFPEEDAVYRLIATTLAEAFDRPRGG</sequence>
<accession>A0ABX2JYQ2</accession>
<evidence type="ECO:0000313" key="3">
    <source>
        <dbReference type="EMBL" id="NTY61882.1"/>
    </source>
</evidence>
<reference evidence="3 4" key="1">
    <citation type="submission" date="2019-05" db="EMBL/GenBank/DDBJ databases">
        <title>Mycolicibacterium sphagni ENV482 genome assembly.</title>
        <authorList>
            <person name="Chen W."/>
            <person name="Faulkner N.W."/>
            <person name="Hyman M.R."/>
        </authorList>
    </citation>
    <scope>NUCLEOTIDE SEQUENCE [LARGE SCALE GENOMIC DNA]</scope>
    <source>
        <strain evidence="3 4">ENV482</strain>
    </source>
</reference>
<dbReference type="Pfam" id="PF07859">
    <property type="entry name" value="Abhydrolase_3"/>
    <property type="match status" value="1"/>
</dbReference>
<dbReference type="EMBL" id="VBSB01000012">
    <property type="protein sequence ID" value="NTY61882.1"/>
    <property type="molecule type" value="Genomic_DNA"/>
</dbReference>
<keyword evidence="4" id="KW-1185">Reference proteome</keyword>
<evidence type="ECO:0000313" key="4">
    <source>
        <dbReference type="Proteomes" id="UP000708347"/>
    </source>
</evidence>
<gene>
    <name evidence="3" type="ORF">FEG63_20270</name>
</gene>
<keyword evidence="1 3" id="KW-0378">Hydrolase</keyword>
<comment type="caution">
    <text evidence="3">The sequence shown here is derived from an EMBL/GenBank/DDBJ whole genome shotgun (WGS) entry which is preliminary data.</text>
</comment>
<evidence type="ECO:0000256" key="1">
    <source>
        <dbReference type="ARBA" id="ARBA00022801"/>
    </source>
</evidence>
<dbReference type="GO" id="GO:0016787">
    <property type="term" value="F:hydrolase activity"/>
    <property type="evidence" value="ECO:0007669"/>
    <property type="project" value="UniProtKB-KW"/>
</dbReference>
<name>A0ABX2JYQ2_9MYCO</name>
<dbReference type="Proteomes" id="UP000708347">
    <property type="component" value="Unassembled WGS sequence"/>
</dbReference>
<dbReference type="Gene3D" id="3.40.50.1820">
    <property type="entry name" value="alpha/beta hydrolase"/>
    <property type="match status" value="1"/>
</dbReference>
<dbReference type="InterPro" id="IPR013094">
    <property type="entry name" value="AB_hydrolase_3"/>
</dbReference>
<dbReference type="InterPro" id="IPR029058">
    <property type="entry name" value="AB_hydrolase_fold"/>
</dbReference>
<protein>
    <submittedName>
        <fullName evidence="3">Alpha/beta hydrolase</fullName>
    </submittedName>
</protein>
<organism evidence="3 4">
    <name type="scientific">Mycolicibacterium sphagni</name>
    <dbReference type="NCBI Taxonomy" id="1786"/>
    <lineage>
        <taxon>Bacteria</taxon>
        <taxon>Bacillati</taxon>
        <taxon>Actinomycetota</taxon>
        <taxon>Actinomycetes</taxon>
        <taxon>Mycobacteriales</taxon>
        <taxon>Mycobacteriaceae</taxon>
        <taxon>Mycolicibacterium</taxon>
    </lineage>
</organism>
<proteinExistence type="predicted"/>
<dbReference type="PANTHER" id="PTHR48081:SF8">
    <property type="entry name" value="ALPHA_BETA HYDROLASE FOLD-3 DOMAIN-CONTAINING PROTEIN-RELATED"/>
    <property type="match status" value="1"/>
</dbReference>
<dbReference type="InterPro" id="IPR050300">
    <property type="entry name" value="GDXG_lipolytic_enzyme"/>
</dbReference>
<evidence type="ECO:0000259" key="2">
    <source>
        <dbReference type="Pfam" id="PF07859"/>
    </source>
</evidence>
<feature type="domain" description="Alpha/beta hydrolase fold-3" evidence="2">
    <location>
        <begin position="118"/>
        <end position="324"/>
    </location>
</feature>